<feature type="compositionally biased region" description="Polar residues" evidence="2">
    <location>
        <begin position="176"/>
        <end position="193"/>
    </location>
</feature>
<feature type="region of interest" description="Disordered" evidence="2">
    <location>
        <begin position="2352"/>
        <end position="2383"/>
    </location>
</feature>
<keyword evidence="4" id="KW-1185">Reference proteome</keyword>
<feature type="compositionally biased region" description="Polar residues" evidence="2">
    <location>
        <begin position="980"/>
        <end position="993"/>
    </location>
</feature>
<feature type="region of interest" description="Disordered" evidence="2">
    <location>
        <begin position="1467"/>
        <end position="1528"/>
    </location>
</feature>
<gene>
    <name evidence="3" type="ORF">PPERSA_09440</name>
</gene>
<feature type="region of interest" description="Disordered" evidence="2">
    <location>
        <begin position="176"/>
        <end position="195"/>
    </location>
</feature>
<feature type="compositionally biased region" description="Polar residues" evidence="2">
    <location>
        <begin position="485"/>
        <end position="494"/>
    </location>
</feature>
<accession>A0A0V0Q9M0</accession>
<feature type="coiled-coil region" evidence="1">
    <location>
        <begin position="1062"/>
        <end position="1110"/>
    </location>
</feature>
<feature type="compositionally biased region" description="Polar residues" evidence="2">
    <location>
        <begin position="1194"/>
        <end position="1227"/>
    </location>
</feature>
<feature type="compositionally biased region" description="Basic and acidic residues" evidence="2">
    <location>
        <begin position="2361"/>
        <end position="2373"/>
    </location>
</feature>
<feature type="coiled-coil region" evidence="1">
    <location>
        <begin position="2658"/>
        <end position="2685"/>
    </location>
</feature>
<feature type="compositionally biased region" description="Polar residues" evidence="2">
    <location>
        <begin position="1438"/>
        <end position="1447"/>
    </location>
</feature>
<feature type="region of interest" description="Disordered" evidence="2">
    <location>
        <begin position="1412"/>
        <end position="1447"/>
    </location>
</feature>
<dbReference type="EMBL" id="LDAU01000225">
    <property type="protein sequence ID" value="KRW98915.1"/>
    <property type="molecule type" value="Genomic_DNA"/>
</dbReference>
<feature type="region of interest" description="Disordered" evidence="2">
    <location>
        <begin position="616"/>
        <end position="649"/>
    </location>
</feature>
<feature type="region of interest" description="Disordered" evidence="2">
    <location>
        <begin position="80"/>
        <end position="101"/>
    </location>
</feature>
<feature type="compositionally biased region" description="Low complexity" evidence="2">
    <location>
        <begin position="468"/>
        <end position="484"/>
    </location>
</feature>
<feature type="region of interest" description="Disordered" evidence="2">
    <location>
        <begin position="2594"/>
        <end position="2619"/>
    </location>
</feature>
<feature type="compositionally biased region" description="Polar residues" evidence="2">
    <location>
        <begin position="769"/>
        <end position="782"/>
    </location>
</feature>
<organism evidence="3 4">
    <name type="scientific">Pseudocohnilembus persalinus</name>
    <name type="common">Ciliate</name>
    <dbReference type="NCBI Taxonomy" id="266149"/>
    <lineage>
        <taxon>Eukaryota</taxon>
        <taxon>Sar</taxon>
        <taxon>Alveolata</taxon>
        <taxon>Ciliophora</taxon>
        <taxon>Intramacronucleata</taxon>
        <taxon>Oligohymenophorea</taxon>
        <taxon>Scuticociliatia</taxon>
        <taxon>Philasterida</taxon>
        <taxon>Pseudocohnilembidae</taxon>
        <taxon>Pseudocohnilembus</taxon>
    </lineage>
</organism>
<feature type="compositionally biased region" description="Polar residues" evidence="2">
    <location>
        <begin position="635"/>
        <end position="649"/>
    </location>
</feature>
<feature type="compositionally biased region" description="Low complexity" evidence="2">
    <location>
        <begin position="698"/>
        <end position="716"/>
    </location>
</feature>
<feature type="region of interest" description="Disordered" evidence="2">
    <location>
        <begin position="698"/>
        <end position="787"/>
    </location>
</feature>
<dbReference type="InParanoid" id="A0A0V0Q9M0"/>
<evidence type="ECO:0000313" key="4">
    <source>
        <dbReference type="Proteomes" id="UP000054937"/>
    </source>
</evidence>
<sequence>MILLYQLSHLFQNKFISQVNVNITSSKDKYSPRKKYVINLDVDEDTSERYEFDAVLKLRPKLPETLRPQSLQNNTQEPYKINKSHNQNSPSNGNQTSYFGVKNNQQNKQNSQINDKPKENQLIKYKQQNDQIKNIENQSGNISPIRQNSGFNFQNSPQLFDQNKEFQFDKLEHFSKTTQSNKQTPNQQVQSLTPKLILKSKKKYESQIEKQTSRKLFQQSSQKQINTLKLSQLSSQNSNDNIIKNTLFYDYRPKQNLVSQQQNEYQKKSFSLEQNTGNNYYSRINQDIQNKVTIDNYNDLQQNGVQNQIMMNLAYNQQYISPKQQICDKQDNQKLQNQNDNKFITHPKSINEMIDNVFIQNTAQLNQNKIAQEQTQSQNTSHFVSNNSSNNNSLYFQQPYQRQRNQVQKQQILEKNQQVQEQENLQNQINLDNKQINQIQEKDQLVTFRKDPNINSNSLEKEKYYTFQSQQDSQKNQQESNNQSTLDQNDLQDTSEQKKYQKQQDKIQHNLVNLQSQDLFEEQNNYQNSELQQNQFNQTQDQNIKNQDEENNQYSQIEQFEQKEFNQNQNLCIKSQNIADQYVDPFRESLQIKEQCNKVVSNLFKSIFDSNKTTLKNSRSQSVNNRQNQLLSSNFSKPQANKSNFSQSFSRDSLNLNTLSKYTTQLNTQRAQNDQDQKKIENKQNSQFLREQQFTDCTDNDQQQNQHSQINQQTEQFSQIKREQNNKKSEDSLQASQKISEMQNLNDDFSNQKPKKNNSNQFKKKNDFDSQSLQNQTQFQPQKQEHEQLNNSNIQLSNNHFQSNSTITKNDVENQNQQQQLNLEFLQEMLQDIRQIKQNQQLITDQLKIKENDFQNYGAAIQNSILQQQKELQLNIENKYEQMEKLLSSQKNEKTQIQSQILKQEQQYDSFSNNNLKSKQNQQVANNNSQQQDNFSSTNNIQSEIIISDAPKIPLKNSNLQKSNQKKKFNKEKLRDSLCRSKSQNASPKSATPSKILITPDQNSQFAFQNSCFQNISQQQKQKSQKKQQELEDFKDIEHDLISSDQTKSLKNKEINQQFQKNSGHQQDIESIEQNSQNKNQNGDFNQSIKSNLKKESSNLNQINEKSEQSQQFNQVVNILEGQSDQQSQNNQIKDNLKQVDTQNQDNINKYKNQINEQIPNKQGIHKSLNFADFQSQSPISRFKIQKQIKKTRSNSISNRHSREASMNTPNQNKNKISPEQTQKQKMGQISRLYSTKSPALEEIDKQFEQEVNQEQGNYFQNEKELDRKSLNLGSPIKDNKESSQQFDEDEVDFCGSENNQNDLEQKNFDQSEKLQNQINKNLNNYEQIEDKINQIQIIHKSGDQDISNNFVNINQQNPQFLTVPNNQNKNFSHHRRALSQNQANQKYFITPNNTKKNMPTIYSDRTLMSNSNSHLKSSAQKTQEQSKESKNDKVNQLPPTLSNLNMEQILKPKPLSAQLEKIQGNQNKNNINQIPKIPNQLSNQKVEKSQKNYSKSKDAGKIPNLQQQQKQLQDKNTEENKEENEEKLFENGKKMGQFRISQNGLYFNHSIPYSIFGMKYSTKDSNQEQFQQTIQKLSYYSGTGINRGGVLQSMIRNNSKQNINSTNTFVELQTNQQIPEQDLMSSYLRGGSPQLKEIRDMQKKNKEQNSDLLNTLNKSNFDIEIAQLPSLSQHQNSQQIQNLQQNMPLIQQQQQQKSSNKQNNSMSLSQSYQVIRNQRERLAVQKSFRQNHMYQQLQQQTNTYSQLGLNDINNQFSMQNQTNTNDSYVRRSVSTKILPSYRLRSFQSKLEKIDKNNSQQLQNITQQQKLLQKQIEKLELLQEKRKQQVEQPNDQYPQFPQKKRSSSQPCFPSQNSYKSQINQINTNAAKNLDQLQKIQNNQLSKSEKNNQNNIEKIKDAVLKQSKQKYTNSTRSIYNNQDLYGPNQDNNKIECISEKELVQDIYRNFDSKNQDLAQNLNQKALLTILKTLVDQQINQQDTSNIRNTIQLIQNILKQQEDQKSTNNKDQKLRRNRTQSNDLSIEVAQSICDQQTQIQNNVRKSSLENDLNYLKQEKQKLDNQIILIDQNLKQSNNYKNFNESESDNISDLSYSIQDEQTVVQLQQNDNHNKVRQGSALKSKFQEENKIQKSVQIVENRDNDHFMAQVNHFKYYNQQKNKENNESASYAQTDFLEKNKEQLKNVEKKVRDQNQKNELKQSQSKERLWNKSPSKSKMIGQKSLQNSQKKIQDVLKQKKEEEEARLQLIREERRLKSLANIQKRQEKKQKLAQMQTENLNMTSKKLANIQPKIQTKRQNQIEQTAIKQNLQIQHEYTEKRKIRDEYIVPSMENYVSPYSQKVIQQNFVSAHSKKEIQQNQKLKKSDGQNQKDFKHQQIQFQQQENKNNDDIQQYLKQTGQNINQTKKQNSLQQLINSYQYQILEQQLNSMRQQIQLIRLQNEQQEHSNDSDHNLIQMEQIKKSLEQQLKQQQTKLLYSHQLELQEKLNKAMDKSNSKQDFAIKNNNQMQSQTQNLRLDSQSNKNIKQTENFNQQSVNKSKPIVQNKQNLELDKSKQNYNSQNANVSQHNNQKQINSNQKIIVQNPQYRDLLLKLQQQQSSPNKKQDQKFETNNNSKEDKTIQKLEREDISNQIQMKQQNNSQPKDLEKIPQQKQKTHVEIDLLQQKFKASNNEADNKENVNQDLSQNLLTSIQPENSKDLKTKKYINQINSIFSLQNLSQEEIKILSNNLQQVATVAQLANQSLTEEDQPEMTSKGIKQILKLIKSNLVKSFNQIQNSSKMSSVAKENNSQILQNINVGEFFLSQKSLIKNQIQNQTVCQQSQDIENLHQQGELKQSPNSHQINKSQDEIQNKNNIDQNLLGKIDINQMEQTQ</sequence>
<feature type="compositionally biased region" description="Basic and acidic residues" evidence="2">
    <location>
        <begin position="1999"/>
        <end position="2012"/>
    </location>
</feature>
<feature type="region of interest" description="Disordered" evidence="2">
    <location>
        <begin position="1827"/>
        <end position="1857"/>
    </location>
</feature>
<feature type="region of interest" description="Disordered" evidence="2">
    <location>
        <begin position="1999"/>
        <end position="2019"/>
    </location>
</feature>
<feature type="compositionally biased region" description="Basic and acidic residues" evidence="2">
    <location>
        <begin position="1425"/>
        <end position="1434"/>
    </location>
</feature>
<dbReference type="OMA" id="IDINQME"/>
<name>A0A0V0Q9M0_PSEPJ</name>
<feature type="compositionally biased region" description="Polar residues" evidence="2">
    <location>
        <begin position="373"/>
        <end position="384"/>
    </location>
</feature>
<feature type="coiled-coil region" evidence="1">
    <location>
        <begin position="809"/>
        <end position="907"/>
    </location>
</feature>
<keyword evidence="1" id="KW-0175">Coiled coil</keyword>
<feature type="compositionally biased region" description="Basic and acidic residues" evidence="2">
    <location>
        <begin position="2642"/>
        <end position="2653"/>
    </location>
</feature>
<feature type="compositionally biased region" description="Basic and acidic residues" evidence="2">
    <location>
        <begin position="495"/>
        <end position="505"/>
    </location>
</feature>
<feature type="region of interest" description="Disordered" evidence="2">
    <location>
        <begin position="2188"/>
        <end position="2226"/>
    </location>
</feature>
<feature type="compositionally biased region" description="Polar residues" evidence="2">
    <location>
        <begin position="732"/>
        <end position="748"/>
    </location>
</feature>
<feature type="compositionally biased region" description="Basic and acidic residues" evidence="2">
    <location>
        <begin position="1513"/>
        <end position="1528"/>
    </location>
</feature>
<evidence type="ECO:0000256" key="2">
    <source>
        <dbReference type="SAM" id="MobiDB-lite"/>
    </source>
</evidence>
<feature type="compositionally biased region" description="Basic and acidic residues" evidence="2">
    <location>
        <begin position="720"/>
        <end position="731"/>
    </location>
</feature>
<reference evidence="3 4" key="1">
    <citation type="journal article" date="2015" name="Sci. Rep.">
        <title>Genome of the facultative scuticociliatosis pathogen Pseudocohnilembus persalinus provides insight into its virulence through horizontal gene transfer.</title>
        <authorList>
            <person name="Xiong J."/>
            <person name="Wang G."/>
            <person name="Cheng J."/>
            <person name="Tian M."/>
            <person name="Pan X."/>
            <person name="Warren A."/>
            <person name="Jiang C."/>
            <person name="Yuan D."/>
            <person name="Miao W."/>
        </authorList>
    </citation>
    <scope>NUCLEOTIDE SEQUENCE [LARGE SCALE GENOMIC DNA]</scope>
    <source>
        <strain evidence="3">36N120E</strain>
    </source>
</reference>
<feature type="compositionally biased region" description="Polar residues" evidence="2">
    <location>
        <begin position="2632"/>
        <end position="2641"/>
    </location>
</feature>
<feature type="compositionally biased region" description="Polar residues" evidence="2">
    <location>
        <begin position="84"/>
        <end position="98"/>
    </location>
</feature>
<feature type="region of interest" description="Disordered" evidence="2">
    <location>
        <begin position="373"/>
        <end position="394"/>
    </location>
</feature>
<feature type="region of interest" description="Disordered" evidence="2">
    <location>
        <begin position="466"/>
        <end position="505"/>
    </location>
</feature>
<feature type="compositionally biased region" description="Basic and acidic residues" evidence="2">
    <location>
        <begin position="1486"/>
        <end position="1501"/>
    </location>
</feature>
<feature type="compositionally biased region" description="Polar residues" evidence="2">
    <location>
        <begin position="1847"/>
        <end position="1857"/>
    </location>
</feature>
<dbReference type="Proteomes" id="UP000054937">
    <property type="component" value="Unassembled WGS sequence"/>
</dbReference>
<comment type="caution">
    <text evidence="3">The sequence shown here is derived from an EMBL/GenBank/DDBJ whole genome shotgun (WGS) entry which is preliminary data.</text>
</comment>
<feature type="coiled-coil region" evidence="1">
    <location>
        <begin position="2418"/>
        <end position="2472"/>
    </location>
</feature>
<feature type="region of interest" description="Disordered" evidence="2">
    <location>
        <begin position="955"/>
        <end position="996"/>
    </location>
</feature>
<evidence type="ECO:0000256" key="1">
    <source>
        <dbReference type="SAM" id="Coils"/>
    </source>
</evidence>
<feature type="compositionally biased region" description="Polar residues" evidence="2">
    <location>
        <begin position="1412"/>
        <end position="1424"/>
    </location>
</feature>
<feature type="compositionally biased region" description="Low complexity" evidence="2">
    <location>
        <begin position="749"/>
        <end position="761"/>
    </location>
</feature>
<feature type="compositionally biased region" description="Low complexity" evidence="2">
    <location>
        <begin position="385"/>
        <end position="394"/>
    </location>
</feature>
<evidence type="ECO:0000313" key="3">
    <source>
        <dbReference type="EMBL" id="KRW98915.1"/>
    </source>
</evidence>
<feature type="compositionally biased region" description="Low complexity" evidence="2">
    <location>
        <begin position="617"/>
        <end position="634"/>
    </location>
</feature>
<proteinExistence type="predicted"/>
<feature type="coiled-coil region" evidence="1">
    <location>
        <begin position="402"/>
        <end position="442"/>
    </location>
</feature>
<feature type="compositionally biased region" description="Basic and acidic residues" evidence="2">
    <location>
        <begin position="2601"/>
        <end position="2619"/>
    </location>
</feature>
<feature type="region of interest" description="Disordered" evidence="2">
    <location>
        <begin position="1185"/>
        <end position="1227"/>
    </location>
</feature>
<feature type="compositionally biased region" description="Low complexity" evidence="2">
    <location>
        <begin position="1467"/>
        <end position="1481"/>
    </location>
</feature>
<feature type="region of interest" description="Disordered" evidence="2">
    <location>
        <begin position="2632"/>
        <end position="2653"/>
    </location>
</feature>
<protein>
    <submittedName>
        <fullName evidence="3">Uncharacterized protein</fullName>
    </submittedName>
</protein>
<feature type="compositionally biased region" description="Basic and acidic residues" evidence="2">
    <location>
        <begin position="2188"/>
        <end position="2207"/>
    </location>
</feature>